<organism evidence="5 6">
    <name type="scientific">Falsiroseomonas tokyonensis</name>
    <dbReference type="NCBI Taxonomy" id="430521"/>
    <lineage>
        <taxon>Bacteria</taxon>
        <taxon>Pseudomonadati</taxon>
        <taxon>Pseudomonadota</taxon>
        <taxon>Alphaproteobacteria</taxon>
        <taxon>Acetobacterales</taxon>
        <taxon>Roseomonadaceae</taxon>
        <taxon>Falsiroseomonas</taxon>
    </lineage>
</organism>
<dbReference type="InterPro" id="IPR002346">
    <property type="entry name" value="Mopterin_DH_FAD-bd"/>
</dbReference>
<dbReference type="PANTHER" id="PTHR42659">
    <property type="entry name" value="XANTHINE DEHYDROGENASE SUBUNIT C-RELATED"/>
    <property type="match status" value="1"/>
</dbReference>
<keyword evidence="2" id="KW-0274">FAD</keyword>
<keyword evidence="6" id="KW-1185">Reference proteome</keyword>
<accession>A0ABV7BYT3</accession>
<evidence type="ECO:0000256" key="2">
    <source>
        <dbReference type="ARBA" id="ARBA00022827"/>
    </source>
</evidence>
<dbReference type="InterPro" id="IPR051312">
    <property type="entry name" value="Diverse_Substr_Oxidored"/>
</dbReference>
<dbReference type="PANTHER" id="PTHR42659:SF2">
    <property type="entry name" value="XANTHINE DEHYDROGENASE SUBUNIT C-RELATED"/>
    <property type="match status" value="1"/>
</dbReference>
<dbReference type="Proteomes" id="UP001595420">
    <property type="component" value="Unassembled WGS sequence"/>
</dbReference>
<dbReference type="EMBL" id="JBHRSB010000006">
    <property type="protein sequence ID" value="MFC3002239.1"/>
    <property type="molecule type" value="Genomic_DNA"/>
</dbReference>
<protein>
    <submittedName>
        <fullName evidence="5">FAD binding domain-containing protein</fullName>
    </submittedName>
</protein>
<evidence type="ECO:0000256" key="1">
    <source>
        <dbReference type="ARBA" id="ARBA00022630"/>
    </source>
</evidence>
<dbReference type="Pfam" id="PF00941">
    <property type="entry name" value="FAD_binding_5"/>
    <property type="match status" value="1"/>
</dbReference>
<dbReference type="RefSeq" id="WP_216838314.1">
    <property type="nucleotide sequence ID" value="NZ_JAFNJS010000006.1"/>
</dbReference>
<proteinExistence type="predicted"/>
<dbReference type="Pfam" id="PF03450">
    <property type="entry name" value="CO_deh_flav_C"/>
    <property type="match status" value="1"/>
</dbReference>
<name>A0ABV7BYT3_9PROT</name>
<comment type="caution">
    <text evidence="5">The sequence shown here is derived from an EMBL/GenBank/DDBJ whole genome shotgun (WGS) entry which is preliminary data.</text>
</comment>
<dbReference type="InterPro" id="IPR005107">
    <property type="entry name" value="CO_DH_flav_C"/>
</dbReference>
<keyword evidence="3" id="KW-0560">Oxidoreductase</keyword>
<reference evidence="6" key="1">
    <citation type="journal article" date="2019" name="Int. J. Syst. Evol. Microbiol.">
        <title>The Global Catalogue of Microorganisms (GCM) 10K type strain sequencing project: providing services to taxonomists for standard genome sequencing and annotation.</title>
        <authorList>
            <consortium name="The Broad Institute Genomics Platform"/>
            <consortium name="The Broad Institute Genome Sequencing Center for Infectious Disease"/>
            <person name="Wu L."/>
            <person name="Ma J."/>
        </authorList>
    </citation>
    <scope>NUCLEOTIDE SEQUENCE [LARGE SCALE GENOMIC DNA]</scope>
    <source>
        <strain evidence="6">CGMCC 1.16855</strain>
    </source>
</reference>
<feature type="domain" description="FAD-binding PCMH-type" evidence="4">
    <location>
        <begin position="1"/>
        <end position="177"/>
    </location>
</feature>
<evidence type="ECO:0000259" key="4">
    <source>
        <dbReference type="PROSITE" id="PS51387"/>
    </source>
</evidence>
<dbReference type="InterPro" id="IPR016166">
    <property type="entry name" value="FAD-bd_PCMH"/>
</dbReference>
<dbReference type="PROSITE" id="PS51387">
    <property type="entry name" value="FAD_PCMH"/>
    <property type="match status" value="1"/>
</dbReference>
<evidence type="ECO:0000313" key="5">
    <source>
        <dbReference type="EMBL" id="MFC3002239.1"/>
    </source>
</evidence>
<evidence type="ECO:0000256" key="3">
    <source>
        <dbReference type="ARBA" id="ARBA00023002"/>
    </source>
</evidence>
<keyword evidence="1" id="KW-0285">Flavoprotein</keyword>
<evidence type="ECO:0000313" key="6">
    <source>
        <dbReference type="Proteomes" id="UP001595420"/>
    </source>
</evidence>
<sequence length="274" mass="28235">MKPAPFAYARATTLAEVFDLLETHGDSARLLAGGQSLVAALNLRLASPSVLLDINGVAALRGISFADGRLRIGALTRHAELGADPLVAQHAPLLAQAVPHIAHAAIRNRGTIGGSLALADPAAELPACILALEAVLVLASREGERRVAARDFFQGLYQTALRGDEVLAAVEIASQADVPCTLQELARRHGDYAIVGLAAQSARGALRLAWFGVGATPLRTPRAEAALAAGDVAGAQAALAGELDPPEDLHGPPALRLHLARVLLGRAAAALKGH</sequence>
<dbReference type="SMART" id="SM01092">
    <property type="entry name" value="CO_deh_flav_C"/>
    <property type="match status" value="1"/>
</dbReference>
<gene>
    <name evidence="5" type="ORF">ACFOD3_20230</name>
</gene>